<evidence type="ECO:0000313" key="3">
    <source>
        <dbReference type="Proteomes" id="UP000238390"/>
    </source>
</evidence>
<protein>
    <submittedName>
        <fullName evidence="2">Uncharacterized protein</fullName>
    </submittedName>
</protein>
<dbReference type="EMBL" id="CP027169">
    <property type="protein sequence ID" value="AVK06361.1"/>
    <property type="molecule type" value="Genomic_DNA"/>
</dbReference>
<keyword evidence="3" id="KW-1185">Reference proteome</keyword>
<dbReference type="AlphaFoldDB" id="A0A2R3IWQ6"/>
<accession>A0A2R3IWQ6</accession>
<reference evidence="2 3" key="1">
    <citation type="submission" date="2018-02" db="EMBL/GenBank/DDBJ databases">
        <title>FDA/CDC Antimicrobial Resistant Isolate Bank Genome Sequencing.</title>
        <authorList>
            <person name="Benahmed F.H."/>
            <person name="Lutgring J.D."/>
            <person name="Yoo B."/>
            <person name="Machado M."/>
            <person name="Brown A."/>
            <person name="McAllister G."/>
            <person name="Perry A."/>
            <person name="Halpin A.L."/>
            <person name="Vavikolanu K."/>
            <person name="Ott S."/>
            <person name="Zhao X."/>
            <person name="Tallon L.J."/>
            <person name="Sadzewicz L."/>
            <person name="Aluvathingal J."/>
            <person name="Nadendla S."/>
            <person name="Voskania-kordi A."/>
            <person name="Simonyan V."/>
            <person name="Patel J."/>
            <person name="Shawar R.M."/>
        </authorList>
    </citation>
    <scope>NUCLEOTIDE SEQUENCE [LARGE SCALE GENOMIC DNA]</scope>
    <source>
        <strain evidence="2 3">AR_0356</strain>
    </source>
</reference>
<dbReference type="Proteomes" id="UP000238390">
    <property type="component" value="Chromosome"/>
</dbReference>
<evidence type="ECO:0000256" key="1">
    <source>
        <dbReference type="SAM" id="MobiDB-lite"/>
    </source>
</evidence>
<organism evidence="2 3">
    <name type="scientific">Pseudomonas paraeruginosa</name>
    <dbReference type="NCBI Taxonomy" id="2994495"/>
    <lineage>
        <taxon>Bacteria</taxon>
        <taxon>Pseudomonadati</taxon>
        <taxon>Pseudomonadota</taxon>
        <taxon>Gammaproteobacteria</taxon>
        <taxon>Pseudomonadales</taxon>
        <taxon>Pseudomonadaceae</taxon>
        <taxon>Pseudomonas</taxon>
    </lineage>
</organism>
<proteinExistence type="predicted"/>
<name>A0A2R3IWQ6_9PSED</name>
<sequence length="62" mass="6857">MQARRGGFDGAVEQRLEDQPVPSASCRMRPTFIGIRDGRMIAAMRALPGPPGRWFTSVRGIQ</sequence>
<evidence type="ECO:0000313" key="2">
    <source>
        <dbReference type="EMBL" id="AVK06361.1"/>
    </source>
</evidence>
<gene>
    <name evidence="2" type="ORF">CSB93_3882</name>
</gene>
<feature type="region of interest" description="Disordered" evidence="1">
    <location>
        <begin position="1"/>
        <end position="24"/>
    </location>
</feature>